<evidence type="ECO:0000256" key="1">
    <source>
        <dbReference type="SAM" id="MobiDB-lite"/>
    </source>
</evidence>
<dbReference type="KEGG" id="nwl:NWFMUON74_56850"/>
<feature type="compositionally biased region" description="Basic and acidic residues" evidence="1">
    <location>
        <begin position="64"/>
        <end position="74"/>
    </location>
</feature>
<dbReference type="AlphaFoldDB" id="A0A7G1KUP6"/>
<name>A0A7G1KUP6_9NOCA</name>
<dbReference type="EMBL" id="AP023396">
    <property type="protein sequence ID" value="BCK57913.1"/>
    <property type="molecule type" value="Genomic_DNA"/>
</dbReference>
<keyword evidence="3" id="KW-1185">Reference proteome</keyword>
<organism evidence="2 3">
    <name type="scientific">Nocardia wallacei</name>
    <dbReference type="NCBI Taxonomy" id="480035"/>
    <lineage>
        <taxon>Bacteria</taxon>
        <taxon>Bacillati</taxon>
        <taxon>Actinomycetota</taxon>
        <taxon>Actinomycetes</taxon>
        <taxon>Mycobacteriales</taxon>
        <taxon>Nocardiaceae</taxon>
        <taxon>Nocardia</taxon>
    </lineage>
</organism>
<gene>
    <name evidence="2" type="ORF">NWFMUON74_56850</name>
</gene>
<sequence length="74" mass="7825">MPEEPVPAEPEGTKESAEAEVESVIGAARVISPALADTISLRTFMYSSMSDGSSETGRSALPEGPDRDPRSLLF</sequence>
<reference evidence="2 3" key="1">
    <citation type="submission" date="2020-08" db="EMBL/GenBank/DDBJ databases">
        <title>Genome Sequencing of Nocardia wallacei strain FMUON74 and assembly.</title>
        <authorList>
            <person name="Toyokawa M."/>
            <person name="Uesaka K."/>
        </authorList>
    </citation>
    <scope>NUCLEOTIDE SEQUENCE [LARGE SCALE GENOMIC DNA]</scope>
    <source>
        <strain evidence="2 3">FMUON74</strain>
    </source>
</reference>
<protein>
    <submittedName>
        <fullName evidence="2">Uncharacterized protein</fullName>
    </submittedName>
</protein>
<feature type="compositionally biased region" description="Polar residues" evidence="1">
    <location>
        <begin position="48"/>
        <end position="57"/>
    </location>
</feature>
<feature type="region of interest" description="Disordered" evidence="1">
    <location>
        <begin position="48"/>
        <end position="74"/>
    </location>
</feature>
<accession>A0A7G1KUP6</accession>
<dbReference type="Proteomes" id="UP000516173">
    <property type="component" value="Chromosome"/>
</dbReference>
<evidence type="ECO:0000313" key="2">
    <source>
        <dbReference type="EMBL" id="BCK57913.1"/>
    </source>
</evidence>
<proteinExistence type="predicted"/>
<evidence type="ECO:0000313" key="3">
    <source>
        <dbReference type="Proteomes" id="UP000516173"/>
    </source>
</evidence>